<reference evidence="1 2" key="1">
    <citation type="submission" date="2020-08" db="EMBL/GenBank/DDBJ databases">
        <title>Sequencing the genomes of 1000 actinobacteria strains.</title>
        <authorList>
            <person name="Klenk H.-P."/>
        </authorList>
    </citation>
    <scope>NUCLEOTIDE SEQUENCE [LARGE SCALE GENOMIC DNA]</scope>
    <source>
        <strain evidence="1 2">DSM 28967</strain>
    </source>
</reference>
<accession>A0A7W9J5Q0</accession>
<dbReference type="AlphaFoldDB" id="A0A7W9J5Q0"/>
<dbReference type="EMBL" id="JACHMY010000001">
    <property type="protein sequence ID" value="MBB5836106.1"/>
    <property type="molecule type" value="Genomic_DNA"/>
</dbReference>
<proteinExistence type="predicted"/>
<name>A0A7W9J5Q0_9ACTN</name>
<evidence type="ECO:0000313" key="2">
    <source>
        <dbReference type="Proteomes" id="UP000549971"/>
    </source>
</evidence>
<gene>
    <name evidence="1" type="ORF">HDA39_002840</name>
</gene>
<keyword evidence="2" id="KW-1185">Reference proteome</keyword>
<dbReference type="Proteomes" id="UP000549971">
    <property type="component" value="Unassembled WGS sequence"/>
</dbReference>
<organism evidence="1 2">
    <name type="scientific">Kribbella italica</name>
    <dbReference type="NCBI Taxonomy" id="1540520"/>
    <lineage>
        <taxon>Bacteria</taxon>
        <taxon>Bacillati</taxon>
        <taxon>Actinomycetota</taxon>
        <taxon>Actinomycetes</taxon>
        <taxon>Propionibacteriales</taxon>
        <taxon>Kribbellaceae</taxon>
        <taxon>Kribbella</taxon>
    </lineage>
</organism>
<dbReference type="RefSeq" id="WP_184795661.1">
    <property type="nucleotide sequence ID" value="NZ_JACHMY010000001.1"/>
</dbReference>
<comment type="caution">
    <text evidence="1">The sequence shown here is derived from an EMBL/GenBank/DDBJ whole genome shotgun (WGS) entry which is preliminary data.</text>
</comment>
<evidence type="ECO:0000313" key="1">
    <source>
        <dbReference type="EMBL" id="MBB5836106.1"/>
    </source>
</evidence>
<protein>
    <submittedName>
        <fullName evidence="1">Uncharacterized protein</fullName>
    </submittedName>
</protein>
<sequence>MTDWTAFTALPWQTDPLRVTGGRTPLDVSTAYCAVLAAATPFREGTRFLALPEVRFQQPSGRVGAPGELLPGPEDEFLKQYLHRQAEPFLLRVREPLVLDYSVWSQVRALIEPLWERIGVPVVPVASELVVTDGLSQHLSADGYVTLVWVLHGRLEVAVGGASLAGEEGDLLSWPAGGADVIGTDCLWLRLLVPVDGKLAARQVTELLLAGLDRQRGTDATPYLRMAEAGQLMQPLVETADGLAELSSSAEVERSLRVQWASRVSAAALEPVPAPQRSELVAGLRVRSAARVYRMPDGERWLWAVNGHAFAIGGGDALLAELERGEVLVKDDAYLPLLRRLHSLRAVEVVA</sequence>